<feature type="transmembrane region" description="Helical" evidence="2">
    <location>
        <begin position="451"/>
        <end position="470"/>
    </location>
</feature>
<feature type="transmembrane region" description="Helical" evidence="2">
    <location>
        <begin position="33"/>
        <end position="57"/>
    </location>
</feature>
<dbReference type="EMBL" id="CP137573">
    <property type="protein sequence ID" value="WOX21646.1"/>
    <property type="molecule type" value="Genomic_DNA"/>
</dbReference>
<dbReference type="Pfam" id="PF09586">
    <property type="entry name" value="YfhO"/>
    <property type="match status" value="1"/>
</dbReference>
<reference evidence="3 4" key="1">
    <citation type="submission" date="2023-10" db="EMBL/GenBank/DDBJ databases">
        <title>The genome sequence of Streptomyces sp. HUAS YS2.</title>
        <authorList>
            <person name="Mo P."/>
        </authorList>
    </citation>
    <scope>NUCLEOTIDE SEQUENCE [LARGE SCALE GENOMIC DNA]</scope>
    <source>
        <strain evidence="3 4">HUAS YS2</strain>
    </source>
</reference>
<feature type="transmembrane region" description="Helical" evidence="2">
    <location>
        <begin position="425"/>
        <end position="444"/>
    </location>
</feature>
<accession>A0ABZ0LQC5</accession>
<organism evidence="3 4">
    <name type="scientific">Streptomyces solicathayae</name>
    <dbReference type="NCBI Taxonomy" id="3081768"/>
    <lineage>
        <taxon>Bacteria</taxon>
        <taxon>Bacillati</taxon>
        <taxon>Actinomycetota</taxon>
        <taxon>Actinomycetes</taxon>
        <taxon>Kitasatosporales</taxon>
        <taxon>Streptomycetaceae</taxon>
        <taxon>Streptomyces</taxon>
    </lineage>
</organism>
<evidence type="ECO:0000313" key="3">
    <source>
        <dbReference type="EMBL" id="WOX21646.1"/>
    </source>
</evidence>
<dbReference type="InterPro" id="IPR018580">
    <property type="entry name" value="Uncharacterised_YfhO"/>
</dbReference>
<feature type="transmembrane region" description="Helical" evidence="2">
    <location>
        <begin position="300"/>
        <end position="325"/>
    </location>
</feature>
<sequence length="871" mass="90184">MPPVVQTAPDRDALAPSASPPAPAEPQRGRLRAAAGASGLTCVVLCLAGLLAGTYPFGPTTRNIVDLGQQYLPYHAYWRKLLLGEADGDLFLNWSSGFGSNFLGDVGTYLSSPFDLIVVLFPADRIELALYVVTVAKITAAGAAMAYLLLTLRRGPWPVAAVLGAAYALSGWTFNYGATVPMWLDGLLAFPLLCLVGEWARAGRRPVLGPLVVALAWIANFYTAYMATIGAAVVLLVRLVTTDDDRRRLAGLLRAARSVLIGLGLAAPLVTVVFFATRVADPTPPTAFEAVPWSEVFARLLPATASVATPALYIGTAALALALTLPFNRAVPPRGRAVWSAAVVLVALSLQWEPTHLIWHAGASPNGIPYRQTFVLSGLLLLAAWLSTAQGTPRLPALLGGAAVLAVLVLAARDSADIDRWTFPALGAAAGLAVLAAGCAFLASRHTASRVLPLLAVGLLVAAQAGEAAVTGARIERQQLSKVTWAPRLGPWHEDVARSVGRVDTWPNRRTDPGETPGGNDVLVVGGQGADYYSSLTSKVYSETLSALGFGYYAKGRHPVSLDNPVTDAIFSIGARTRSTPTAPLRQDALPEAAVTTVERAVPPLVTVRPGPAAGVRYGDSAFANQELLLGAPVYDMPAEPRRTPAGPGAVTLTGSCPAGSEVWLWAPEFTGSAALDGRPPVDFAGKAPSVRGPMQPLGTVPASGAVRIALHARHGGGPALPRQPVGCLVEDRLDRAVRELTATGATGVRVTGHTLTARLPAGSTGTAVVAAPRIPGWRCATDGAEPAPAARHLGLIAVPLGAGASSVSCVFRPPGLRLGGAAGATALLAMTAVALLDRRGRGSSGRGSSGRRQVFTARATRARSAGIGDG</sequence>
<feature type="transmembrane region" description="Helical" evidence="2">
    <location>
        <begin position="128"/>
        <end position="150"/>
    </location>
</feature>
<feature type="transmembrane region" description="Helical" evidence="2">
    <location>
        <begin position="156"/>
        <end position="175"/>
    </location>
</feature>
<feature type="transmembrane region" description="Helical" evidence="2">
    <location>
        <begin position="337"/>
        <end position="352"/>
    </location>
</feature>
<feature type="transmembrane region" description="Helical" evidence="2">
    <location>
        <begin position="212"/>
        <end position="237"/>
    </location>
</feature>
<feature type="transmembrane region" description="Helical" evidence="2">
    <location>
        <begin position="258"/>
        <end position="280"/>
    </location>
</feature>
<evidence type="ECO:0000256" key="1">
    <source>
        <dbReference type="SAM" id="MobiDB-lite"/>
    </source>
</evidence>
<feature type="region of interest" description="Disordered" evidence="1">
    <location>
        <begin position="840"/>
        <end position="871"/>
    </location>
</feature>
<feature type="transmembrane region" description="Helical" evidence="2">
    <location>
        <begin position="372"/>
        <end position="388"/>
    </location>
</feature>
<name>A0ABZ0LQC5_9ACTN</name>
<feature type="region of interest" description="Disordered" evidence="1">
    <location>
        <begin position="1"/>
        <end position="30"/>
    </location>
</feature>
<keyword evidence="2" id="KW-0812">Transmembrane</keyword>
<gene>
    <name evidence="3" type="ORF">R2D22_09630</name>
</gene>
<keyword evidence="2" id="KW-0472">Membrane</keyword>
<proteinExistence type="predicted"/>
<evidence type="ECO:0000313" key="4">
    <source>
        <dbReference type="Proteomes" id="UP001301731"/>
    </source>
</evidence>
<keyword evidence="2" id="KW-1133">Transmembrane helix</keyword>
<dbReference type="PANTHER" id="PTHR38454">
    <property type="entry name" value="INTEGRAL MEMBRANE PROTEIN-RELATED"/>
    <property type="match status" value="1"/>
</dbReference>
<evidence type="ECO:0000256" key="2">
    <source>
        <dbReference type="SAM" id="Phobius"/>
    </source>
</evidence>
<keyword evidence="4" id="KW-1185">Reference proteome</keyword>
<dbReference type="Proteomes" id="UP001301731">
    <property type="component" value="Chromosome"/>
</dbReference>
<protein>
    <submittedName>
        <fullName evidence="3">YfhO family protein</fullName>
    </submittedName>
</protein>
<dbReference type="RefSeq" id="WP_318102670.1">
    <property type="nucleotide sequence ID" value="NZ_CP137573.1"/>
</dbReference>
<feature type="transmembrane region" description="Helical" evidence="2">
    <location>
        <begin position="395"/>
        <end position="413"/>
    </location>
</feature>
<dbReference type="PANTHER" id="PTHR38454:SF1">
    <property type="entry name" value="INTEGRAL MEMBRANE PROTEIN"/>
    <property type="match status" value="1"/>
</dbReference>